<feature type="compositionally biased region" description="Low complexity" evidence="1">
    <location>
        <begin position="65"/>
        <end position="80"/>
    </location>
</feature>
<dbReference type="Proteomes" id="UP000673691">
    <property type="component" value="Unassembled WGS sequence"/>
</dbReference>
<keyword evidence="3" id="KW-1185">Reference proteome</keyword>
<feature type="compositionally biased region" description="Basic and acidic residues" evidence="1">
    <location>
        <begin position="84"/>
        <end position="96"/>
    </location>
</feature>
<gene>
    <name evidence="2" type="ORF">BJ554DRAFT_5740</name>
</gene>
<comment type="caution">
    <text evidence="2">The sequence shown here is derived from an EMBL/GenBank/DDBJ whole genome shotgun (WGS) entry which is preliminary data.</text>
</comment>
<evidence type="ECO:0000313" key="2">
    <source>
        <dbReference type="EMBL" id="KAG5461986.1"/>
    </source>
</evidence>
<reference evidence="2 3" key="1">
    <citation type="journal article" name="Sci. Rep.">
        <title>Genome-scale phylogenetic analyses confirm Olpidium as the closest living zoosporic fungus to the non-flagellated, terrestrial fungi.</title>
        <authorList>
            <person name="Chang Y."/>
            <person name="Rochon D."/>
            <person name="Sekimoto S."/>
            <person name="Wang Y."/>
            <person name="Chovatia M."/>
            <person name="Sandor L."/>
            <person name="Salamov A."/>
            <person name="Grigoriev I.V."/>
            <person name="Stajich J.E."/>
            <person name="Spatafora J.W."/>
        </authorList>
    </citation>
    <scope>NUCLEOTIDE SEQUENCE [LARGE SCALE GENOMIC DNA]</scope>
    <source>
        <strain evidence="2">S191</strain>
    </source>
</reference>
<feature type="non-terminal residue" evidence="2">
    <location>
        <position position="96"/>
    </location>
</feature>
<name>A0A8H7ZZ19_9FUNG</name>
<feature type="compositionally biased region" description="Polar residues" evidence="1">
    <location>
        <begin position="51"/>
        <end position="61"/>
    </location>
</feature>
<protein>
    <submittedName>
        <fullName evidence="2">Uncharacterized protein</fullName>
    </submittedName>
</protein>
<dbReference type="EMBL" id="JAEFCI010002812">
    <property type="protein sequence ID" value="KAG5461986.1"/>
    <property type="molecule type" value="Genomic_DNA"/>
</dbReference>
<evidence type="ECO:0000256" key="1">
    <source>
        <dbReference type="SAM" id="MobiDB-lite"/>
    </source>
</evidence>
<organism evidence="2 3">
    <name type="scientific">Olpidium bornovanus</name>
    <dbReference type="NCBI Taxonomy" id="278681"/>
    <lineage>
        <taxon>Eukaryota</taxon>
        <taxon>Fungi</taxon>
        <taxon>Fungi incertae sedis</taxon>
        <taxon>Olpidiomycota</taxon>
        <taxon>Olpidiomycotina</taxon>
        <taxon>Olpidiomycetes</taxon>
        <taxon>Olpidiales</taxon>
        <taxon>Olpidiaceae</taxon>
        <taxon>Olpidium</taxon>
    </lineage>
</organism>
<dbReference type="AlphaFoldDB" id="A0A8H7ZZ19"/>
<sequence length="96" mass="10506">MAGPFPRSVSDSSHATVADRLPPETPSWNLSGRPMDSRGFPKFHHHAARSGFTSPTTQSSPPEVALPRQQRRATALRAAAESIPLKRDAGVTRRRH</sequence>
<proteinExistence type="predicted"/>
<feature type="region of interest" description="Disordered" evidence="1">
    <location>
        <begin position="1"/>
        <end position="96"/>
    </location>
</feature>
<evidence type="ECO:0000313" key="3">
    <source>
        <dbReference type="Proteomes" id="UP000673691"/>
    </source>
</evidence>
<accession>A0A8H7ZZ19</accession>